<dbReference type="AlphaFoldDB" id="A0A5C6P511"/>
<dbReference type="Proteomes" id="UP000324091">
    <property type="component" value="Chromosome 15"/>
</dbReference>
<name>A0A5C6P511_9TELE</name>
<sequence>LSSEPSLRAVRCLRALNLKALRAFLLPGPTAEAADSTFSSLYPRSSVPSFPQRPVYALQALRLCHLGDILDHQGLDGLANGGISSWKREVLQRSGSGADGGLVQGWQTEQRPRAGRGVSQRGRVNTKLMDTAPLWEGLASSRARH</sequence>
<evidence type="ECO:0000313" key="3">
    <source>
        <dbReference type="Proteomes" id="UP000324091"/>
    </source>
</evidence>
<evidence type="ECO:0000313" key="2">
    <source>
        <dbReference type="EMBL" id="TWW73861.1"/>
    </source>
</evidence>
<dbReference type="EMBL" id="RHFK02000007">
    <property type="protein sequence ID" value="TWW73861.1"/>
    <property type="molecule type" value="Genomic_DNA"/>
</dbReference>
<protein>
    <submittedName>
        <fullName evidence="2">Uncharacterized protein</fullName>
    </submittedName>
</protein>
<reference evidence="2 3" key="1">
    <citation type="submission" date="2019-04" db="EMBL/GenBank/DDBJ databases">
        <title>Chromosome genome assembly for Takifugu flavidus.</title>
        <authorList>
            <person name="Xiao S."/>
        </authorList>
    </citation>
    <scope>NUCLEOTIDE SEQUENCE [LARGE SCALE GENOMIC DNA]</scope>
    <source>
        <strain evidence="2">HTHZ2018</strain>
        <tissue evidence="2">Muscle</tissue>
    </source>
</reference>
<feature type="non-terminal residue" evidence="2">
    <location>
        <position position="1"/>
    </location>
</feature>
<accession>A0A5C6P511</accession>
<keyword evidence="3" id="KW-1185">Reference proteome</keyword>
<feature type="region of interest" description="Disordered" evidence="1">
    <location>
        <begin position="95"/>
        <end position="123"/>
    </location>
</feature>
<gene>
    <name evidence="2" type="ORF">D4764_15G0012570</name>
</gene>
<organism evidence="2 3">
    <name type="scientific">Takifugu flavidus</name>
    <name type="common">sansaifugu</name>
    <dbReference type="NCBI Taxonomy" id="433684"/>
    <lineage>
        <taxon>Eukaryota</taxon>
        <taxon>Metazoa</taxon>
        <taxon>Chordata</taxon>
        <taxon>Craniata</taxon>
        <taxon>Vertebrata</taxon>
        <taxon>Euteleostomi</taxon>
        <taxon>Actinopterygii</taxon>
        <taxon>Neopterygii</taxon>
        <taxon>Teleostei</taxon>
        <taxon>Neoteleostei</taxon>
        <taxon>Acanthomorphata</taxon>
        <taxon>Eupercaria</taxon>
        <taxon>Tetraodontiformes</taxon>
        <taxon>Tetradontoidea</taxon>
        <taxon>Tetraodontidae</taxon>
        <taxon>Takifugu</taxon>
    </lineage>
</organism>
<comment type="caution">
    <text evidence="2">The sequence shown here is derived from an EMBL/GenBank/DDBJ whole genome shotgun (WGS) entry which is preliminary data.</text>
</comment>
<proteinExistence type="predicted"/>
<evidence type="ECO:0000256" key="1">
    <source>
        <dbReference type="SAM" id="MobiDB-lite"/>
    </source>
</evidence>